<proteinExistence type="predicted"/>
<name>A0A1J1IB03_9DIPT</name>
<accession>A0A1J1IB03</accession>
<gene>
    <name evidence="2" type="ORF">CLUMA_CG010408</name>
</gene>
<dbReference type="Proteomes" id="UP000183832">
    <property type="component" value="Unassembled WGS sequence"/>
</dbReference>
<evidence type="ECO:0000256" key="1">
    <source>
        <dbReference type="SAM" id="MobiDB-lite"/>
    </source>
</evidence>
<sequence length="81" mass="9776">MRHESPNERKKNRCHQSSGSQKNRMMLQHFHVFIHMLPVKNIFIKFIISIKLRVISEKFIPKDFDIFFVSFTLLSGNRDER</sequence>
<dbReference type="EMBL" id="CVRI01000045">
    <property type="protein sequence ID" value="CRK96914.1"/>
    <property type="molecule type" value="Genomic_DNA"/>
</dbReference>
<protein>
    <submittedName>
        <fullName evidence="2">CLUMA_CG010408, isoform A</fullName>
    </submittedName>
</protein>
<keyword evidence="3" id="KW-1185">Reference proteome</keyword>
<dbReference type="AlphaFoldDB" id="A0A1J1IB03"/>
<evidence type="ECO:0000313" key="3">
    <source>
        <dbReference type="Proteomes" id="UP000183832"/>
    </source>
</evidence>
<evidence type="ECO:0000313" key="2">
    <source>
        <dbReference type="EMBL" id="CRK96914.1"/>
    </source>
</evidence>
<feature type="region of interest" description="Disordered" evidence="1">
    <location>
        <begin position="1"/>
        <end position="22"/>
    </location>
</feature>
<organism evidence="2 3">
    <name type="scientific">Clunio marinus</name>
    <dbReference type="NCBI Taxonomy" id="568069"/>
    <lineage>
        <taxon>Eukaryota</taxon>
        <taxon>Metazoa</taxon>
        <taxon>Ecdysozoa</taxon>
        <taxon>Arthropoda</taxon>
        <taxon>Hexapoda</taxon>
        <taxon>Insecta</taxon>
        <taxon>Pterygota</taxon>
        <taxon>Neoptera</taxon>
        <taxon>Endopterygota</taxon>
        <taxon>Diptera</taxon>
        <taxon>Nematocera</taxon>
        <taxon>Chironomoidea</taxon>
        <taxon>Chironomidae</taxon>
        <taxon>Clunio</taxon>
    </lineage>
</organism>
<reference evidence="2 3" key="1">
    <citation type="submission" date="2015-04" db="EMBL/GenBank/DDBJ databases">
        <authorList>
            <person name="Syromyatnikov M.Y."/>
            <person name="Popov V.N."/>
        </authorList>
    </citation>
    <scope>NUCLEOTIDE SEQUENCE [LARGE SCALE GENOMIC DNA]</scope>
</reference>